<proteinExistence type="predicted"/>
<evidence type="ECO:0000313" key="3">
    <source>
        <dbReference type="Proteomes" id="UP000649617"/>
    </source>
</evidence>
<comment type="caution">
    <text evidence="2">The sequence shown here is derived from an EMBL/GenBank/DDBJ whole genome shotgun (WGS) entry which is preliminary data.</text>
</comment>
<feature type="domain" description="SHOCT" evidence="1">
    <location>
        <begin position="174"/>
        <end position="201"/>
    </location>
</feature>
<dbReference type="Pfam" id="PF09851">
    <property type="entry name" value="SHOCT"/>
    <property type="match status" value="1"/>
</dbReference>
<accession>A0A812XAB0</accession>
<gene>
    <name evidence="2" type="ORF">SPIL2461_LOCUS20383</name>
</gene>
<name>A0A812XAB0_SYMPI</name>
<keyword evidence="3" id="KW-1185">Reference proteome</keyword>
<sequence length="206" mass="22474">MTHMQYAGHAYDKGEQIWINIGWNSTGNQRIPGEVPSILADSVEDVRWKAFVSDLRPSLAANTISVPGCLQCPCGFCILCPYACAKKAAFDAAMTQATERHKANLPGLVGWKLVHRARKEDPNASMGYNIIFLKSGMPQGSRGMSSMPAMPVVVARVVGDAPAQEQMVRTTTTQQIEEINSLLERGLITQEEFTKKKALILGLPAT</sequence>
<protein>
    <recommendedName>
        <fullName evidence="1">SHOCT domain-containing protein</fullName>
    </recommendedName>
</protein>
<dbReference type="EMBL" id="CAJNIZ010045327">
    <property type="protein sequence ID" value="CAE7716862.1"/>
    <property type="molecule type" value="Genomic_DNA"/>
</dbReference>
<dbReference type="Proteomes" id="UP000649617">
    <property type="component" value="Unassembled WGS sequence"/>
</dbReference>
<evidence type="ECO:0000313" key="2">
    <source>
        <dbReference type="EMBL" id="CAE7716862.1"/>
    </source>
</evidence>
<reference evidence="2" key="1">
    <citation type="submission" date="2021-02" db="EMBL/GenBank/DDBJ databases">
        <authorList>
            <person name="Dougan E. K."/>
            <person name="Rhodes N."/>
            <person name="Thang M."/>
            <person name="Chan C."/>
        </authorList>
    </citation>
    <scope>NUCLEOTIDE SEQUENCE</scope>
</reference>
<organism evidence="2 3">
    <name type="scientific">Symbiodinium pilosum</name>
    <name type="common">Dinoflagellate</name>
    <dbReference type="NCBI Taxonomy" id="2952"/>
    <lineage>
        <taxon>Eukaryota</taxon>
        <taxon>Sar</taxon>
        <taxon>Alveolata</taxon>
        <taxon>Dinophyceae</taxon>
        <taxon>Suessiales</taxon>
        <taxon>Symbiodiniaceae</taxon>
        <taxon>Symbiodinium</taxon>
    </lineage>
</organism>
<dbReference type="InterPro" id="IPR018649">
    <property type="entry name" value="SHOCT"/>
</dbReference>
<dbReference type="AlphaFoldDB" id="A0A812XAB0"/>
<evidence type="ECO:0000259" key="1">
    <source>
        <dbReference type="Pfam" id="PF09851"/>
    </source>
</evidence>